<keyword evidence="7" id="KW-1185">Reference proteome</keyword>
<dbReference type="GeneID" id="136802461"/>
<dbReference type="PANTHER" id="PTHR46321:SF1">
    <property type="entry name" value="KIF-BINDING PROTEIN"/>
    <property type="match status" value="1"/>
</dbReference>
<dbReference type="EnsemblMetazoa" id="CLYHEMT024055.1">
    <property type="protein sequence ID" value="CLYHEMP024055.1"/>
    <property type="gene ID" value="CLYHEMG024055"/>
</dbReference>
<dbReference type="GO" id="GO:1990535">
    <property type="term" value="P:neuron projection maintenance"/>
    <property type="evidence" value="ECO:0007669"/>
    <property type="project" value="TreeGrafter"/>
</dbReference>
<comment type="subcellular location">
    <subcellularLocation>
        <location evidence="1">Cytoplasm</location>
        <location evidence="1">Cytoskeleton</location>
    </subcellularLocation>
</comment>
<dbReference type="GO" id="GO:0000226">
    <property type="term" value="P:microtubule cytoskeleton organization"/>
    <property type="evidence" value="ECO:0007669"/>
    <property type="project" value="TreeGrafter"/>
</dbReference>
<dbReference type="InterPro" id="IPR022083">
    <property type="entry name" value="KBP"/>
</dbReference>
<evidence type="ECO:0000256" key="5">
    <source>
        <dbReference type="ARBA" id="ARBA00023212"/>
    </source>
</evidence>
<reference evidence="6" key="1">
    <citation type="submission" date="2021-01" db="UniProtKB">
        <authorList>
            <consortium name="EnsemblMetazoa"/>
        </authorList>
    </citation>
    <scope>IDENTIFICATION</scope>
</reference>
<organism evidence="6 7">
    <name type="scientific">Clytia hemisphaerica</name>
    <dbReference type="NCBI Taxonomy" id="252671"/>
    <lineage>
        <taxon>Eukaryota</taxon>
        <taxon>Metazoa</taxon>
        <taxon>Cnidaria</taxon>
        <taxon>Hydrozoa</taxon>
        <taxon>Hydroidolina</taxon>
        <taxon>Leptothecata</taxon>
        <taxon>Obeliida</taxon>
        <taxon>Clytiidae</taxon>
        <taxon>Clytia</taxon>
    </lineage>
</organism>
<evidence type="ECO:0000256" key="1">
    <source>
        <dbReference type="ARBA" id="ARBA00004245"/>
    </source>
</evidence>
<sequence length="595" mass="70151">MHSIIKSWLEEEGYKKYKEFLHLNNEESKFDPEDDPFKSKYKARDILKALKCKLEDFMEDSSETVSQNEANVDDTTSSVTAQHLLCVIHYELAVNYVECEEVPTGQEYLDKCIQIINKRDLEFSWVTLSITVNNQYGILWSNRCSYEEAYNYLVISEKLFTDYKNKTSEAPLNYKSFWAESNNELIENKDVFFESLHTHTLYYLAQAYGIRGDTKTSSKYCHITLARQMEMKQYDPLDWSLNCATLSQYYVTQDQYNFARYCLSCAELINKEVFVKLESMEFSEQNEKERTEEKMLKSKADVFRCWAKYGLNLLKHAHASNAKTATSEINTESMNEEHENFKELRFKDLEVTVYEERVTDKLPTTYAEAKALFVYSLKCLEQAKEFYQLDGYVTAYVEITQDISQLYKYLSFFDDNFDNRCKMHKRRIDMLNVILLELNPQHYLVICRQLTFEIAEAYSDLSELKKAIIEENPAKFSTSSVRKINHLLLQSIKYYQGFVDSYQKEGKLPDKIEADDVRGVLICYFYMARLNSKYYTNDKQTKLSYLEKEKKCYEFIVEYCDEDEHASDVFKDELGISREMLGLFHAKVNKVLDTM</sequence>
<dbReference type="AlphaFoldDB" id="A0A7M5XIT7"/>
<dbReference type="Pfam" id="PF12309">
    <property type="entry name" value="KBP_C"/>
    <property type="match status" value="1"/>
</dbReference>
<proteinExistence type="inferred from homology"/>
<evidence type="ECO:0000313" key="6">
    <source>
        <dbReference type="EnsemblMetazoa" id="CLYHEMP024055.1"/>
    </source>
</evidence>
<protein>
    <recommendedName>
        <fullName evidence="3">KIF-binding protein</fullName>
    </recommendedName>
</protein>
<dbReference type="Proteomes" id="UP000594262">
    <property type="component" value="Unplaced"/>
</dbReference>
<name>A0A7M5XIT7_9CNID</name>
<evidence type="ECO:0000256" key="4">
    <source>
        <dbReference type="ARBA" id="ARBA00022490"/>
    </source>
</evidence>
<dbReference type="PANTHER" id="PTHR46321">
    <property type="entry name" value="KIF1-BINDING PROTEIN"/>
    <property type="match status" value="1"/>
</dbReference>
<dbReference type="GO" id="GO:0005856">
    <property type="term" value="C:cytoskeleton"/>
    <property type="evidence" value="ECO:0007669"/>
    <property type="project" value="UniProtKB-SubCell"/>
</dbReference>
<comment type="similarity">
    <text evidence="2">Belongs to the KIF-binding protein family.</text>
</comment>
<keyword evidence="4" id="KW-0963">Cytoplasm</keyword>
<dbReference type="OrthoDB" id="409897at2759"/>
<evidence type="ECO:0000256" key="2">
    <source>
        <dbReference type="ARBA" id="ARBA00010305"/>
    </source>
</evidence>
<dbReference type="RefSeq" id="XP_066915293.1">
    <property type="nucleotide sequence ID" value="XM_067059192.1"/>
</dbReference>
<evidence type="ECO:0000256" key="3">
    <source>
        <dbReference type="ARBA" id="ARBA00016840"/>
    </source>
</evidence>
<accession>A0A7M5XIT7</accession>
<evidence type="ECO:0000313" key="7">
    <source>
        <dbReference type="Proteomes" id="UP000594262"/>
    </source>
</evidence>
<keyword evidence="5" id="KW-0206">Cytoskeleton</keyword>